<feature type="coiled-coil region" evidence="1">
    <location>
        <begin position="356"/>
        <end position="383"/>
    </location>
</feature>
<dbReference type="GO" id="GO:0006313">
    <property type="term" value="P:DNA transposition"/>
    <property type="evidence" value="ECO:0007669"/>
    <property type="project" value="InterPro"/>
</dbReference>
<evidence type="ECO:0000256" key="2">
    <source>
        <dbReference type="SAM" id="MobiDB-lite"/>
    </source>
</evidence>
<dbReference type="SUPFAM" id="SSF53098">
    <property type="entry name" value="Ribonuclease H-like"/>
    <property type="match status" value="1"/>
</dbReference>
<dbReference type="InterPro" id="IPR047654">
    <property type="entry name" value="IS1634_transpos"/>
</dbReference>
<evidence type="ECO:0000313" key="5">
    <source>
        <dbReference type="Proteomes" id="UP000019141"/>
    </source>
</evidence>
<keyword evidence="1" id="KW-0175">Coiled coil</keyword>
<dbReference type="Pfam" id="PF01609">
    <property type="entry name" value="DDE_Tnp_1"/>
    <property type="match status" value="1"/>
</dbReference>
<keyword evidence="5" id="KW-1185">Reference proteome</keyword>
<feature type="domain" description="Transposase IS4-like" evidence="3">
    <location>
        <begin position="237"/>
        <end position="484"/>
    </location>
</feature>
<evidence type="ECO:0000259" key="3">
    <source>
        <dbReference type="Pfam" id="PF01609"/>
    </source>
</evidence>
<dbReference type="AlphaFoldDB" id="W4L4S2"/>
<reference evidence="4 5" key="1">
    <citation type="journal article" date="2014" name="Nature">
        <title>An environmental bacterial taxon with a large and distinct metabolic repertoire.</title>
        <authorList>
            <person name="Wilson M.C."/>
            <person name="Mori T."/>
            <person name="Ruckert C."/>
            <person name="Uria A.R."/>
            <person name="Helf M.J."/>
            <person name="Takada K."/>
            <person name="Gernert C."/>
            <person name="Steffens U.A."/>
            <person name="Heycke N."/>
            <person name="Schmitt S."/>
            <person name="Rinke C."/>
            <person name="Helfrich E.J."/>
            <person name="Brachmann A.O."/>
            <person name="Gurgui C."/>
            <person name="Wakimoto T."/>
            <person name="Kracht M."/>
            <person name="Crusemann M."/>
            <person name="Hentschel U."/>
            <person name="Abe I."/>
            <person name="Matsunaga S."/>
            <person name="Kalinowski J."/>
            <person name="Takeyama H."/>
            <person name="Piel J."/>
        </authorList>
    </citation>
    <scope>NUCLEOTIDE SEQUENCE [LARGE SCALE GENOMIC DNA]</scope>
    <source>
        <strain evidence="5">TSY1</strain>
    </source>
</reference>
<dbReference type="PANTHER" id="PTHR34614">
    <property type="match status" value="1"/>
</dbReference>
<dbReference type="GO" id="GO:0004803">
    <property type="term" value="F:transposase activity"/>
    <property type="evidence" value="ECO:0007669"/>
    <property type="project" value="InterPro"/>
</dbReference>
<feature type="region of interest" description="Disordered" evidence="2">
    <location>
        <begin position="194"/>
        <end position="224"/>
    </location>
</feature>
<feature type="non-terminal residue" evidence="4">
    <location>
        <position position="1"/>
    </location>
</feature>
<feature type="non-terminal residue" evidence="4">
    <location>
        <position position="529"/>
    </location>
</feature>
<protein>
    <recommendedName>
        <fullName evidence="3">Transposase IS4-like domain-containing protein</fullName>
    </recommendedName>
</protein>
<dbReference type="PANTHER" id="PTHR34614:SF2">
    <property type="entry name" value="TRANSPOSASE IS4-LIKE DOMAIN-CONTAINING PROTEIN"/>
    <property type="match status" value="1"/>
</dbReference>
<evidence type="ECO:0000256" key="1">
    <source>
        <dbReference type="SAM" id="Coils"/>
    </source>
</evidence>
<organism evidence="4 5">
    <name type="scientific">Entotheonella factor</name>
    <dbReference type="NCBI Taxonomy" id="1429438"/>
    <lineage>
        <taxon>Bacteria</taxon>
        <taxon>Pseudomonadati</taxon>
        <taxon>Nitrospinota/Tectimicrobiota group</taxon>
        <taxon>Candidatus Tectimicrobiota</taxon>
        <taxon>Candidatus Entotheonellia</taxon>
        <taxon>Candidatus Entotheonellales</taxon>
        <taxon>Candidatus Entotheonellaceae</taxon>
        <taxon>Candidatus Entotheonella</taxon>
    </lineage>
</organism>
<evidence type="ECO:0000313" key="4">
    <source>
        <dbReference type="EMBL" id="ETW92301.1"/>
    </source>
</evidence>
<dbReference type="InterPro" id="IPR012337">
    <property type="entry name" value="RNaseH-like_sf"/>
</dbReference>
<proteinExistence type="predicted"/>
<dbReference type="GO" id="GO:0003677">
    <property type="term" value="F:DNA binding"/>
    <property type="evidence" value="ECO:0007669"/>
    <property type="project" value="InterPro"/>
</dbReference>
<sequence length="529" mass="60770">THLQLAESTWNPTKKRSEVRILYNCGRADDPQTAERLRKLARSILKKCDPEQIVEQDPQWRLLDAWPFGALYVLELIWKRLGFPDIINEHLQHRQIDFALERALFAMVANRACAPSSKLSCYEQWLREDVRIEGTDTLALHHLYRAMDWYEAHKEAIEKAIYFRLADLLHLDVELIFYDTTSLHFEIDEIDRGQGDDDEVEGSPAAGANTYKAPRKRGLSKNGRSDAPQIVIGLAVTRDGLPVRHWVFPGNTVDVTTVSQVKADLRGWKLSRCVFVGDAGMVSQDNLEALSKSGGKYILCMPMRRGDEVSTEVLKRPGRFQKVAENLRVKEVVIGEGERRRRYVVCHNPQEEKRQHAHRQEVLRELEAELASLRQMRGDQHSKRVCQLRASRRYGRYLRQTKGGLLRIDAAKRRAAEQLDGKFVVHSNDDSLSAADLALGYKQLQRVEEAWRTLKSGLGLRPVYHWAVHRIHAHVGLSILALLLERVIERACSDTWRTIRADLDRIKLAQLWSPHGEVWQVTELRSEAT</sequence>
<comment type="caution">
    <text evidence="4">The sequence shown here is derived from an EMBL/GenBank/DDBJ whole genome shotgun (WGS) entry which is preliminary data.</text>
</comment>
<gene>
    <name evidence="4" type="ORF">ETSY1_44245</name>
</gene>
<dbReference type="InterPro" id="IPR002559">
    <property type="entry name" value="Transposase_11"/>
</dbReference>
<accession>W4L4S2</accession>
<dbReference type="NCBIfam" id="NF033559">
    <property type="entry name" value="transpos_IS1634"/>
    <property type="match status" value="1"/>
</dbReference>
<dbReference type="EMBL" id="AZHW01001543">
    <property type="protein sequence ID" value="ETW92301.1"/>
    <property type="molecule type" value="Genomic_DNA"/>
</dbReference>
<name>W4L4S2_ENTF1</name>
<dbReference type="Proteomes" id="UP000019141">
    <property type="component" value="Unassembled WGS sequence"/>
</dbReference>